<protein>
    <submittedName>
        <fullName evidence="2">Uncharacterized protein LOC136079467</fullName>
    </submittedName>
</protein>
<evidence type="ECO:0000313" key="1">
    <source>
        <dbReference type="Proteomes" id="UP001652625"/>
    </source>
</evidence>
<gene>
    <name evidence="2" type="primary">LOC136079467</name>
</gene>
<keyword evidence="1" id="KW-1185">Reference proteome</keyword>
<organism evidence="1 2">
    <name type="scientific">Hydra vulgaris</name>
    <name type="common">Hydra</name>
    <name type="synonym">Hydra attenuata</name>
    <dbReference type="NCBI Taxonomy" id="6087"/>
    <lineage>
        <taxon>Eukaryota</taxon>
        <taxon>Metazoa</taxon>
        <taxon>Cnidaria</taxon>
        <taxon>Hydrozoa</taxon>
        <taxon>Hydroidolina</taxon>
        <taxon>Anthoathecata</taxon>
        <taxon>Aplanulata</taxon>
        <taxon>Hydridae</taxon>
        <taxon>Hydra</taxon>
    </lineage>
</organism>
<evidence type="ECO:0000313" key="2">
    <source>
        <dbReference type="RefSeq" id="XP_065651278.1"/>
    </source>
</evidence>
<reference evidence="2" key="1">
    <citation type="submission" date="2025-08" db="UniProtKB">
        <authorList>
            <consortium name="RefSeq"/>
        </authorList>
    </citation>
    <scope>IDENTIFICATION</scope>
</reference>
<proteinExistence type="predicted"/>
<dbReference type="GeneID" id="136079467"/>
<accession>A0ABM4BQ58</accession>
<name>A0ABM4BQ58_HYDVU</name>
<sequence>MCSIGIETTPGFKMCPSCRKEVVKKIDDWSTLQDHNGDIIFWNKHFLIKTEIAQEKILINTSFDKLDVSPVKFHGVPQHAKTSLGKRKLMQATDVMSKKLSVILNVNVTDLKKDVTEEPNVEHQKKAKDLDKLILSMHEKLKTANRREKIQILTLVPDSWSLRKASEVFNILKSTITKARKLKFEKGILTLPEKN</sequence>
<dbReference type="Proteomes" id="UP001652625">
    <property type="component" value="Chromosome 04"/>
</dbReference>
<dbReference type="RefSeq" id="XP_065651278.1">
    <property type="nucleotide sequence ID" value="XM_065795206.1"/>
</dbReference>